<protein>
    <submittedName>
        <fullName evidence="3">2-(1,2-epoxy-1,2-dihydrophenyl)acetyl-CoA isomerase</fullName>
    </submittedName>
</protein>
<dbReference type="Gene3D" id="3.90.226.10">
    <property type="entry name" value="2-enoyl-CoA Hydratase, Chain A, domain 1"/>
    <property type="match status" value="1"/>
</dbReference>
<dbReference type="InterPro" id="IPR018376">
    <property type="entry name" value="Enoyl-CoA_hyd/isom_CS"/>
</dbReference>
<evidence type="ECO:0000313" key="3">
    <source>
        <dbReference type="EMBL" id="SDQ91313.1"/>
    </source>
</evidence>
<evidence type="ECO:0000256" key="1">
    <source>
        <dbReference type="ARBA" id="ARBA00005254"/>
    </source>
</evidence>
<dbReference type="Proteomes" id="UP000199444">
    <property type="component" value="Unassembled WGS sequence"/>
</dbReference>
<evidence type="ECO:0000256" key="2">
    <source>
        <dbReference type="RuleBase" id="RU003707"/>
    </source>
</evidence>
<dbReference type="CDD" id="cd06558">
    <property type="entry name" value="crotonase-like"/>
    <property type="match status" value="1"/>
</dbReference>
<dbReference type="Pfam" id="PF00378">
    <property type="entry name" value="ECH_1"/>
    <property type="match status" value="1"/>
</dbReference>
<dbReference type="PANTHER" id="PTHR43459">
    <property type="entry name" value="ENOYL-COA HYDRATASE"/>
    <property type="match status" value="1"/>
</dbReference>
<accession>A0A1H1ERE7</accession>
<dbReference type="GO" id="GO:0016853">
    <property type="term" value="F:isomerase activity"/>
    <property type="evidence" value="ECO:0007669"/>
    <property type="project" value="UniProtKB-KW"/>
</dbReference>
<dbReference type="AlphaFoldDB" id="A0A1H1ERE7"/>
<dbReference type="STRING" id="553311.SAMN05216231_3012"/>
<sequence>MMEQNENKHVLVKTHEGIMQISLNRPDSLNAFSPEMITGLKDAIKQAKHDEKVRVITISGSGRSFSAGGDVKTMGESDALKTYNHIGELNELILSMRDLEKPIIAAVHGFAAGAGFNLALACDIILAAKESKFVLSFSKVGLISDGGGLYFLPRLIGPYRAKELLFRAEPIKVGEAHSLGIVNHVYPLDEFEEKVLEFANEIAAGPATAYGFIKKIADQSLTSSLPEILEQERITQATVVSTEDHREGVQAFKEKRKPNFNKADGGVLSNK</sequence>
<dbReference type="InterPro" id="IPR014748">
    <property type="entry name" value="Enoyl-CoA_hydra_C"/>
</dbReference>
<dbReference type="InterPro" id="IPR029045">
    <property type="entry name" value="ClpP/crotonase-like_dom_sf"/>
</dbReference>
<name>A0A1H1ERE7_9BACI</name>
<dbReference type="EMBL" id="FNKD01000003">
    <property type="protein sequence ID" value="SDQ91313.1"/>
    <property type="molecule type" value="Genomic_DNA"/>
</dbReference>
<dbReference type="Gene3D" id="1.10.12.10">
    <property type="entry name" value="Lyase 2-enoyl-coa Hydratase, Chain A, domain 2"/>
    <property type="match status" value="1"/>
</dbReference>
<reference evidence="3 4" key="1">
    <citation type="submission" date="2016-10" db="EMBL/GenBank/DDBJ databases">
        <authorList>
            <person name="de Groot N.N."/>
        </authorList>
    </citation>
    <scope>NUCLEOTIDE SEQUENCE [LARGE SCALE GENOMIC DNA]</scope>
    <source>
        <strain evidence="3 4">CGMCC 1.10449</strain>
    </source>
</reference>
<gene>
    <name evidence="3" type="ORF">SAMN05216231_3012</name>
</gene>
<comment type="similarity">
    <text evidence="1 2">Belongs to the enoyl-CoA hydratase/isomerase family.</text>
</comment>
<evidence type="ECO:0000313" key="4">
    <source>
        <dbReference type="Proteomes" id="UP000199444"/>
    </source>
</evidence>
<keyword evidence="4" id="KW-1185">Reference proteome</keyword>
<proteinExistence type="inferred from homology"/>
<dbReference type="PANTHER" id="PTHR43459:SF1">
    <property type="entry name" value="EG:BACN32G11.4 PROTEIN"/>
    <property type="match status" value="1"/>
</dbReference>
<dbReference type="InterPro" id="IPR001753">
    <property type="entry name" value="Enoyl-CoA_hydra/iso"/>
</dbReference>
<organism evidence="3 4">
    <name type="scientific">Virgibacillus salinus</name>
    <dbReference type="NCBI Taxonomy" id="553311"/>
    <lineage>
        <taxon>Bacteria</taxon>
        <taxon>Bacillati</taxon>
        <taxon>Bacillota</taxon>
        <taxon>Bacilli</taxon>
        <taxon>Bacillales</taxon>
        <taxon>Bacillaceae</taxon>
        <taxon>Virgibacillus</taxon>
    </lineage>
</organism>
<dbReference type="SUPFAM" id="SSF52096">
    <property type="entry name" value="ClpP/crotonase"/>
    <property type="match status" value="1"/>
</dbReference>
<keyword evidence="3" id="KW-0413">Isomerase</keyword>
<dbReference type="PROSITE" id="PS00166">
    <property type="entry name" value="ENOYL_COA_HYDRATASE"/>
    <property type="match status" value="1"/>
</dbReference>